<evidence type="ECO:0000256" key="1">
    <source>
        <dbReference type="SAM" id="MobiDB-lite"/>
    </source>
</evidence>
<dbReference type="AlphaFoldDB" id="A0A4C2AH80"/>
<gene>
    <name evidence="2" type="ORF">EVAR_63478_1</name>
</gene>
<accession>A0A4C2AH80</accession>
<dbReference type="Proteomes" id="UP000299102">
    <property type="component" value="Unassembled WGS sequence"/>
</dbReference>
<protein>
    <submittedName>
        <fullName evidence="2">Uncharacterized protein</fullName>
    </submittedName>
</protein>
<name>A0A4C2AH80_EUMVA</name>
<proteinExistence type="predicted"/>
<evidence type="ECO:0000313" key="3">
    <source>
        <dbReference type="Proteomes" id="UP000299102"/>
    </source>
</evidence>
<dbReference type="EMBL" id="BGZK01003139">
    <property type="protein sequence ID" value="GBP98414.1"/>
    <property type="molecule type" value="Genomic_DNA"/>
</dbReference>
<keyword evidence="3" id="KW-1185">Reference proteome</keyword>
<evidence type="ECO:0000313" key="2">
    <source>
        <dbReference type="EMBL" id="GBP98414.1"/>
    </source>
</evidence>
<comment type="caution">
    <text evidence="2">The sequence shown here is derived from an EMBL/GenBank/DDBJ whole genome shotgun (WGS) entry which is preliminary data.</text>
</comment>
<organism evidence="2 3">
    <name type="scientific">Eumeta variegata</name>
    <name type="common">Bagworm moth</name>
    <name type="synonym">Eumeta japonica</name>
    <dbReference type="NCBI Taxonomy" id="151549"/>
    <lineage>
        <taxon>Eukaryota</taxon>
        <taxon>Metazoa</taxon>
        <taxon>Ecdysozoa</taxon>
        <taxon>Arthropoda</taxon>
        <taxon>Hexapoda</taxon>
        <taxon>Insecta</taxon>
        <taxon>Pterygota</taxon>
        <taxon>Neoptera</taxon>
        <taxon>Endopterygota</taxon>
        <taxon>Lepidoptera</taxon>
        <taxon>Glossata</taxon>
        <taxon>Ditrysia</taxon>
        <taxon>Tineoidea</taxon>
        <taxon>Psychidae</taxon>
        <taxon>Oiketicinae</taxon>
        <taxon>Eumeta</taxon>
    </lineage>
</organism>
<sequence>MALKEENEYSSHKGADSDRCQDTCNPSHYVRYRLFKKEVYLVGREVVGTYRYLKARINVRRSMRCLGFLETSSGLLCGRLLVIFLPKTLREQKASLFILCVYSGSVVNGHII</sequence>
<reference evidence="2 3" key="1">
    <citation type="journal article" date="2019" name="Commun. Biol.">
        <title>The bagworm genome reveals a unique fibroin gene that provides high tensile strength.</title>
        <authorList>
            <person name="Kono N."/>
            <person name="Nakamura H."/>
            <person name="Ohtoshi R."/>
            <person name="Tomita M."/>
            <person name="Numata K."/>
            <person name="Arakawa K."/>
        </authorList>
    </citation>
    <scope>NUCLEOTIDE SEQUENCE [LARGE SCALE GENOMIC DNA]</scope>
</reference>
<feature type="region of interest" description="Disordered" evidence="1">
    <location>
        <begin position="1"/>
        <end position="21"/>
    </location>
</feature>